<organism evidence="2 3">
    <name type="scientific">Kitasatospora aureofaciens</name>
    <name type="common">Streptomyces aureofaciens</name>
    <dbReference type="NCBI Taxonomy" id="1894"/>
    <lineage>
        <taxon>Bacteria</taxon>
        <taxon>Bacillati</taxon>
        <taxon>Actinomycetota</taxon>
        <taxon>Actinomycetes</taxon>
        <taxon>Kitasatosporales</taxon>
        <taxon>Streptomycetaceae</taxon>
        <taxon>Kitasatospora</taxon>
    </lineage>
</organism>
<evidence type="ECO:0008006" key="4">
    <source>
        <dbReference type="Google" id="ProtNLM"/>
    </source>
</evidence>
<comment type="caution">
    <text evidence="2">The sequence shown here is derived from an EMBL/GenBank/DDBJ whole genome shotgun (WGS) entry which is preliminary data.</text>
</comment>
<dbReference type="EMBL" id="BMUB01000001">
    <property type="protein sequence ID" value="GGU58007.1"/>
    <property type="molecule type" value="Genomic_DNA"/>
</dbReference>
<evidence type="ECO:0000313" key="3">
    <source>
        <dbReference type="Proteomes" id="UP000610124"/>
    </source>
</evidence>
<dbReference type="GeneID" id="97483758"/>
<reference evidence="2" key="1">
    <citation type="journal article" date="2014" name="Int. J. Syst. Evol. Microbiol.">
        <title>Complete genome sequence of Corynebacterium casei LMG S-19264T (=DSM 44701T), isolated from a smear-ripened cheese.</title>
        <authorList>
            <consortium name="US DOE Joint Genome Institute (JGI-PGF)"/>
            <person name="Walter F."/>
            <person name="Albersmeier A."/>
            <person name="Kalinowski J."/>
            <person name="Ruckert C."/>
        </authorList>
    </citation>
    <scope>NUCLEOTIDE SEQUENCE</scope>
    <source>
        <strain evidence="2">JCM 4434</strain>
    </source>
</reference>
<dbReference type="InterPro" id="IPR006311">
    <property type="entry name" value="TAT_signal"/>
</dbReference>
<dbReference type="RefSeq" id="WP_232543019.1">
    <property type="nucleotide sequence ID" value="NZ_BMUB01000001.1"/>
</dbReference>
<keyword evidence="1" id="KW-0732">Signal</keyword>
<dbReference type="Proteomes" id="UP000610124">
    <property type="component" value="Unassembled WGS sequence"/>
</dbReference>
<reference evidence="2" key="2">
    <citation type="submission" date="2020-09" db="EMBL/GenBank/DDBJ databases">
        <authorList>
            <person name="Sun Q."/>
            <person name="Ohkuma M."/>
        </authorList>
    </citation>
    <scope>NUCLEOTIDE SEQUENCE</scope>
    <source>
        <strain evidence="2">JCM 4434</strain>
    </source>
</reference>
<protein>
    <recommendedName>
        <fullName evidence="4">Gram-positive cocci surface proteins LPxTG domain-containing protein</fullName>
    </recommendedName>
</protein>
<sequence length="201" mass="20231">MRPPSAHLPSSRRLLAAATAAAALTLGTAPAALAAPGDNGDIKVHESSTPLTDQRDQLKVCRLYLDASNFDTLQLVNWTIEQAPPTGTALVQSGAITLANGTGVTSALTLPDGHYKLEWTFAGETGAARQKVFDVSCATSAPLPAHLPGGPHGGPHGGVGTGGGTSGPDAAEVLGGSALLAGAAGLWIRATRRRSGRNATS</sequence>
<evidence type="ECO:0000313" key="2">
    <source>
        <dbReference type="EMBL" id="GGU58007.1"/>
    </source>
</evidence>
<proteinExistence type="predicted"/>
<gene>
    <name evidence="2" type="ORF">GCM10010502_05790</name>
</gene>
<evidence type="ECO:0000256" key="1">
    <source>
        <dbReference type="SAM" id="SignalP"/>
    </source>
</evidence>
<accession>A0A8H9LNL3</accession>
<dbReference type="PROSITE" id="PS51318">
    <property type="entry name" value="TAT"/>
    <property type="match status" value="1"/>
</dbReference>
<feature type="chain" id="PRO_5034349290" description="Gram-positive cocci surface proteins LPxTG domain-containing protein" evidence="1">
    <location>
        <begin position="35"/>
        <end position="201"/>
    </location>
</feature>
<dbReference type="AlphaFoldDB" id="A0A8H9LNL3"/>
<feature type="signal peptide" evidence="1">
    <location>
        <begin position="1"/>
        <end position="34"/>
    </location>
</feature>
<name>A0A8H9LNL3_KITAU</name>